<dbReference type="GO" id="GO:0005576">
    <property type="term" value="C:extracellular region"/>
    <property type="evidence" value="ECO:0007669"/>
    <property type="project" value="UniProtKB-SubCell"/>
</dbReference>
<evidence type="ECO:0000259" key="2">
    <source>
        <dbReference type="SMART" id="SM00198"/>
    </source>
</evidence>
<accession>A0A7R9FFT6</accession>
<dbReference type="InterPro" id="IPR001283">
    <property type="entry name" value="CRISP-related"/>
</dbReference>
<dbReference type="PANTHER" id="PTHR10334">
    <property type="entry name" value="CYSTEINE-RICH SECRETORY PROTEIN-RELATED"/>
    <property type="match status" value="1"/>
</dbReference>
<feature type="domain" description="SCP" evidence="2">
    <location>
        <begin position="309"/>
        <end position="444"/>
    </location>
</feature>
<gene>
    <name evidence="3" type="ORF">TTEB3V08_LOCUS999</name>
</gene>
<dbReference type="FunFam" id="3.40.33.10:FF:000002">
    <property type="entry name" value="Golgi-associated plant pathogenesis-related protein 1"/>
    <property type="match status" value="2"/>
</dbReference>
<feature type="region of interest" description="Disordered" evidence="1">
    <location>
        <begin position="68"/>
        <end position="113"/>
    </location>
</feature>
<feature type="compositionally biased region" description="Polar residues" evidence="1">
    <location>
        <begin position="249"/>
        <end position="258"/>
    </location>
</feature>
<organism evidence="3">
    <name type="scientific">Timema tahoe</name>
    <dbReference type="NCBI Taxonomy" id="61484"/>
    <lineage>
        <taxon>Eukaryota</taxon>
        <taxon>Metazoa</taxon>
        <taxon>Ecdysozoa</taxon>
        <taxon>Arthropoda</taxon>
        <taxon>Hexapoda</taxon>
        <taxon>Insecta</taxon>
        <taxon>Pterygota</taxon>
        <taxon>Neoptera</taxon>
        <taxon>Polyneoptera</taxon>
        <taxon>Phasmatodea</taxon>
        <taxon>Timematodea</taxon>
        <taxon>Timematoidea</taxon>
        <taxon>Timematidae</taxon>
        <taxon>Timema</taxon>
    </lineage>
</organism>
<feature type="region of interest" description="Disordered" evidence="1">
    <location>
        <begin position="1"/>
        <end position="23"/>
    </location>
</feature>
<dbReference type="SMART" id="SM00198">
    <property type="entry name" value="SCP"/>
    <property type="match status" value="2"/>
</dbReference>
<dbReference type="PROSITE" id="PS01009">
    <property type="entry name" value="CRISP_1"/>
    <property type="match status" value="2"/>
</dbReference>
<dbReference type="EMBL" id="OE000193">
    <property type="protein sequence ID" value="CAD7452835.1"/>
    <property type="molecule type" value="Genomic_DNA"/>
</dbReference>
<protein>
    <recommendedName>
        <fullName evidence="2">SCP domain-containing protein</fullName>
    </recommendedName>
</protein>
<dbReference type="AlphaFoldDB" id="A0A7R9FFT6"/>
<dbReference type="CDD" id="cd05382">
    <property type="entry name" value="CAP_GAPR1-like"/>
    <property type="match status" value="2"/>
</dbReference>
<dbReference type="InterPro" id="IPR035940">
    <property type="entry name" value="CAP_sf"/>
</dbReference>
<name>A0A7R9FFT6_9NEOP</name>
<feature type="compositionally biased region" description="Low complexity" evidence="1">
    <location>
        <begin position="1"/>
        <end position="15"/>
    </location>
</feature>
<dbReference type="SUPFAM" id="SSF55797">
    <property type="entry name" value="PR-1-like"/>
    <property type="match status" value="2"/>
</dbReference>
<proteinExistence type="predicted"/>
<dbReference type="Gene3D" id="3.40.33.10">
    <property type="entry name" value="CAP"/>
    <property type="match status" value="2"/>
</dbReference>
<feature type="region of interest" description="Disordered" evidence="1">
    <location>
        <begin position="249"/>
        <end position="307"/>
    </location>
</feature>
<sequence>MLSTSRPRSSLSTGGFRTSARHVHHTAGTGTLIMDLNRMPPAAHESCHSGLSRVVMTRKTEQRTFVSRTGERSALQHKGETENTLQWGASPRVSDTCPSGRGALPVSQGPRVDSFTGRRQRVADLHNSLPIIVRRYPQSSCEGGGRVEITSSSLVNQGNGGVDVWVYLNINVELLKIIGSARNDHLRPEGKHSMTRRLQSCIQEPKFETVTRETVETFRGNRTQKVVTSEKRDVLDNFSQDLANNLQEISYDGTSKNGGTPVREPLSARNKTPSPETTPADKSKSESKFGGLFKSKPKSESDSAGAEGDFATDCLRAHNDYRRRHGVEPLKLNKKICKYSEEWAKYLASRGIMEHRQNNEYGENIFCSWSSNANYKVTGTEPVDNWYSEIKDHPFGREPRDLKSGHFTQVVWKGSKELGVAVAKSRNGQIFVVANYSPPGNFIGSFAVNVPPPIGPGSPTTNGVPAITPTPVKTKPELVSSSDKSFEEEGLRVHNEYRRKHGVPELKINKQMCTYATDWAKTLAKEDRFGHRPDSKYGENIYCMWSSDPAAKVTAKDACDSWYKEIKDHIFGVEPRMLKSGHFTQMIWKGSQELGIGLAKSKNGRTLIVANYHPRGNCIGQFAVNVPRPR</sequence>
<dbReference type="InterPro" id="IPR018244">
    <property type="entry name" value="Allrgn_V5/Tpx1_CS"/>
</dbReference>
<reference evidence="3" key="1">
    <citation type="submission" date="2020-11" db="EMBL/GenBank/DDBJ databases">
        <authorList>
            <person name="Tran Van P."/>
        </authorList>
    </citation>
    <scope>NUCLEOTIDE SEQUENCE</scope>
</reference>
<dbReference type="InterPro" id="IPR014044">
    <property type="entry name" value="CAP_dom"/>
</dbReference>
<dbReference type="InterPro" id="IPR034113">
    <property type="entry name" value="SCP_GAPR1-like"/>
</dbReference>
<dbReference type="PRINTS" id="PR00837">
    <property type="entry name" value="V5TPXLIKE"/>
</dbReference>
<feature type="domain" description="SCP" evidence="2">
    <location>
        <begin position="485"/>
        <end position="620"/>
    </location>
</feature>
<evidence type="ECO:0000313" key="3">
    <source>
        <dbReference type="EMBL" id="CAD7452835.1"/>
    </source>
</evidence>
<dbReference type="Pfam" id="PF00188">
    <property type="entry name" value="CAP"/>
    <property type="match status" value="2"/>
</dbReference>
<evidence type="ECO:0000256" key="1">
    <source>
        <dbReference type="SAM" id="MobiDB-lite"/>
    </source>
</evidence>